<evidence type="ECO:0000313" key="2">
    <source>
        <dbReference type="EMBL" id="KAK3931856.1"/>
    </source>
</evidence>
<keyword evidence="1" id="KW-0732">Signal</keyword>
<reference evidence="2" key="2">
    <citation type="journal article" date="2023" name="BMC Genomics">
        <title>Pest status, molecular evolution, and epigenetic factors derived from the genome assembly of Frankliniella fusca, a thysanopteran phytovirus vector.</title>
        <authorList>
            <person name="Catto M.A."/>
            <person name="Labadie P.E."/>
            <person name="Jacobson A.L."/>
            <person name="Kennedy G.G."/>
            <person name="Srinivasan R."/>
            <person name="Hunt B.G."/>
        </authorList>
    </citation>
    <scope>NUCLEOTIDE SEQUENCE</scope>
    <source>
        <strain evidence="2">PL_HMW_Pooled</strain>
    </source>
</reference>
<keyword evidence="3" id="KW-1185">Reference proteome</keyword>
<dbReference type="EMBL" id="JAHWGI010001430">
    <property type="protein sequence ID" value="KAK3931856.1"/>
    <property type="molecule type" value="Genomic_DNA"/>
</dbReference>
<comment type="caution">
    <text evidence="2">The sequence shown here is derived from an EMBL/GenBank/DDBJ whole genome shotgun (WGS) entry which is preliminary data.</text>
</comment>
<accession>A0AAE1I2P9</accession>
<dbReference type="AlphaFoldDB" id="A0AAE1I2P9"/>
<proteinExistence type="predicted"/>
<sequence>MAAHRVILLFLLCVVLIHARTVYKLDEPARSSNSAAVSNVRSAADAIGALQKRYTAVKSNATQLITDLNAAVQAGKLTKIQIQVVAADLQADIFRAVMINSDTLMRLNACWSCIGVSVACLEACQWGVVAAETAPVGQLEVQFLPHKATALKLLN</sequence>
<gene>
    <name evidence="2" type="ORF">KUF71_009075</name>
</gene>
<feature type="chain" id="PRO_5041989664" evidence="1">
    <location>
        <begin position="20"/>
        <end position="155"/>
    </location>
</feature>
<organism evidence="2 3">
    <name type="scientific">Frankliniella fusca</name>
    <dbReference type="NCBI Taxonomy" id="407009"/>
    <lineage>
        <taxon>Eukaryota</taxon>
        <taxon>Metazoa</taxon>
        <taxon>Ecdysozoa</taxon>
        <taxon>Arthropoda</taxon>
        <taxon>Hexapoda</taxon>
        <taxon>Insecta</taxon>
        <taxon>Pterygota</taxon>
        <taxon>Neoptera</taxon>
        <taxon>Paraneoptera</taxon>
        <taxon>Thysanoptera</taxon>
        <taxon>Terebrantia</taxon>
        <taxon>Thripoidea</taxon>
        <taxon>Thripidae</taxon>
        <taxon>Frankliniella</taxon>
    </lineage>
</organism>
<feature type="signal peptide" evidence="1">
    <location>
        <begin position="1"/>
        <end position="19"/>
    </location>
</feature>
<evidence type="ECO:0000256" key="1">
    <source>
        <dbReference type="SAM" id="SignalP"/>
    </source>
</evidence>
<reference evidence="2" key="1">
    <citation type="submission" date="2021-07" db="EMBL/GenBank/DDBJ databases">
        <authorList>
            <person name="Catto M.A."/>
            <person name="Jacobson A."/>
            <person name="Kennedy G."/>
            <person name="Labadie P."/>
            <person name="Hunt B.G."/>
            <person name="Srinivasan R."/>
        </authorList>
    </citation>
    <scope>NUCLEOTIDE SEQUENCE</scope>
    <source>
        <strain evidence="2">PL_HMW_Pooled</strain>
        <tissue evidence="2">Head</tissue>
    </source>
</reference>
<name>A0AAE1I2P9_9NEOP</name>
<protein>
    <submittedName>
        <fullName evidence="2">24.3 kDa protein</fullName>
    </submittedName>
</protein>
<dbReference type="Proteomes" id="UP001219518">
    <property type="component" value="Unassembled WGS sequence"/>
</dbReference>
<evidence type="ECO:0000313" key="3">
    <source>
        <dbReference type="Proteomes" id="UP001219518"/>
    </source>
</evidence>